<keyword evidence="2" id="KW-1185">Reference proteome</keyword>
<name>A0A844B2A0_9RHOB</name>
<accession>A0A844B2A0</accession>
<dbReference type="Proteomes" id="UP000466730">
    <property type="component" value="Unassembled WGS sequence"/>
</dbReference>
<evidence type="ECO:0000313" key="2">
    <source>
        <dbReference type="Proteomes" id="UP000466730"/>
    </source>
</evidence>
<dbReference type="EMBL" id="WJPO01000006">
    <property type="protein sequence ID" value="MRH20496.1"/>
    <property type="molecule type" value="Genomic_DNA"/>
</dbReference>
<gene>
    <name evidence="1" type="ORF">GH815_05780</name>
</gene>
<dbReference type="OrthoDB" id="8549922at2"/>
<comment type="caution">
    <text evidence="1">The sequence shown here is derived from an EMBL/GenBank/DDBJ whole genome shotgun (WGS) entry which is preliminary data.</text>
</comment>
<dbReference type="RefSeq" id="WP_153747809.1">
    <property type="nucleotide sequence ID" value="NZ_BAAADI010000008.1"/>
</dbReference>
<protein>
    <submittedName>
        <fullName evidence="1">Uncharacterized protein</fullName>
    </submittedName>
</protein>
<proteinExistence type="predicted"/>
<dbReference type="AlphaFoldDB" id="A0A844B2A0"/>
<reference evidence="1 2" key="1">
    <citation type="submission" date="2019-11" db="EMBL/GenBank/DDBJ databases">
        <title>Draft Whole-Genome sequence of the marine photosynthetic bacterium Rhodovulum strictum DSM 11289.</title>
        <authorList>
            <person name="Kyndt J.A."/>
            <person name="Meyer T.E."/>
        </authorList>
    </citation>
    <scope>NUCLEOTIDE SEQUENCE [LARGE SCALE GENOMIC DNA]</scope>
    <source>
        <strain evidence="1 2">DSM 11289</strain>
    </source>
</reference>
<organism evidence="1 2">
    <name type="scientific">Rhodovulum strictum</name>
    <dbReference type="NCBI Taxonomy" id="58314"/>
    <lineage>
        <taxon>Bacteria</taxon>
        <taxon>Pseudomonadati</taxon>
        <taxon>Pseudomonadota</taxon>
        <taxon>Alphaproteobacteria</taxon>
        <taxon>Rhodobacterales</taxon>
        <taxon>Paracoccaceae</taxon>
        <taxon>Rhodovulum</taxon>
    </lineage>
</organism>
<evidence type="ECO:0000313" key="1">
    <source>
        <dbReference type="EMBL" id="MRH20496.1"/>
    </source>
</evidence>
<sequence length="243" mass="25889">MILVQGGSRCQRACDAAPFLVDPEALSIRAVCVLGADELDDQVLAALRNRALEPGVPVVATGRFADHQGYLAARGRLAHAMGREPRVIDLTETQLRPLIAGAHTPLVAELAPRPRPLGPVPVVSVAPGPAELDDPLALARLSQLAHRADFGFRLIANYEQMDQIKASRHHDLPVLTFAELSPVTLAAGTDVFAAFGQGMPGERMPPDDEAAAQAAEAELRKFWNLEIIIDGGDIGLLGQAQAR</sequence>